<organism evidence="1 2">
    <name type="scientific">Candidatus Opimibacter skivensis</name>
    <dbReference type="NCBI Taxonomy" id="2982028"/>
    <lineage>
        <taxon>Bacteria</taxon>
        <taxon>Pseudomonadati</taxon>
        <taxon>Bacteroidota</taxon>
        <taxon>Saprospiria</taxon>
        <taxon>Saprospirales</taxon>
        <taxon>Saprospiraceae</taxon>
        <taxon>Candidatus Opimibacter</taxon>
    </lineage>
</organism>
<evidence type="ECO:0000313" key="1">
    <source>
        <dbReference type="EMBL" id="MBK9982737.1"/>
    </source>
</evidence>
<accession>A0A9D7XTI1</accession>
<dbReference type="EMBL" id="JADKGY010000006">
    <property type="protein sequence ID" value="MBK9982737.1"/>
    <property type="molecule type" value="Genomic_DNA"/>
</dbReference>
<reference evidence="1 2" key="1">
    <citation type="submission" date="2020-10" db="EMBL/GenBank/DDBJ databases">
        <title>Connecting structure to function with the recovery of over 1000 high-quality activated sludge metagenome-assembled genomes encoding full-length rRNA genes using long-read sequencing.</title>
        <authorList>
            <person name="Singleton C.M."/>
            <person name="Petriglieri F."/>
            <person name="Kristensen J.M."/>
            <person name="Kirkegaard R.H."/>
            <person name="Michaelsen T.Y."/>
            <person name="Andersen M.H."/>
            <person name="Karst S.M."/>
            <person name="Dueholm M.S."/>
            <person name="Nielsen P.H."/>
            <person name="Albertsen M."/>
        </authorList>
    </citation>
    <scope>NUCLEOTIDE SEQUENCE [LARGE SCALE GENOMIC DNA]</scope>
    <source>
        <strain evidence="1">Ribe_18-Q3-R11-54_MAXAC.273</strain>
    </source>
</reference>
<dbReference type="AlphaFoldDB" id="A0A9D7XTI1"/>
<gene>
    <name evidence="1" type="ORF">IPP15_09990</name>
</gene>
<dbReference type="InterPro" id="IPR021466">
    <property type="entry name" value="Put_rhamnosyl_transferase"/>
</dbReference>
<evidence type="ECO:0000313" key="2">
    <source>
        <dbReference type="Proteomes" id="UP000808337"/>
    </source>
</evidence>
<name>A0A9D7XTI1_9BACT</name>
<comment type="caution">
    <text evidence="1">The sequence shown here is derived from an EMBL/GenBank/DDBJ whole genome shotgun (WGS) entry which is preliminary data.</text>
</comment>
<sequence length="277" mass="32155">MMVKFTHYLVTRFNVPVENWDKDKAGRPTLDEPWMTHRLWLFRKYCVPTIIAQTCQNFQWVIYCDENTSFIKKTQIEESVRLIPGALIRMVAHQGAMMSDLRELISGTATPYVITTRLDNDDGLGQNLIQNVQNHFKEADKLVLNPLDGIIYDINEKVMTCMRNSKRNHYTSLIEKNKNAEELLTVLGFPHDNPPAGVIIENMAGDRAWLKIIHEKNIKSQLKGRPIFAKKNIYFNGIKNSEFHFSFINTVKYTLRRLRTKFLEKKNVTPLLPASDN</sequence>
<dbReference type="Proteomes" id="UP000808337">
    <property type="component" value="Unassembled WGS sequence"/>
</dbReference>
<dbReference type="Pfam" id="PF11316">
    <property type="entry name" value="Rhamno_transf"/>
    <property type="match status" value="1"/>
</dbReference>
<proteinExistence type="predicted"/>
<protein>
    <submittedName>
        <fullName evidence="1">Uncharacterized protein</fullName>
    </submittedName>
</protein>